<name>A0A1G1T3P3_9BACT</name>
<sequence length="70" mass="6738">MLNLLAIALFQVASFLPSATPAPSNSTINNTGIIGSGGWGGDFATIGSGGWGGDIAPIGSGGWGGDFAAV</sequence>
<reference evidence="2 3" key="1">
    <citation type="submission" date="2016-08" db="EMBL/GenBank/DDBJ databases">
        <title>Hymenobacter coccineus sp. nov., Hymenobacter lapidarius sp. nov. and Hymenobacter glacialis sp. nov., isolated from Antarctic soil.</title>
        <authorList>
            <person name="Sedlacek I."/>
            <person name="Kralova S."/>
            <person name="Kyrova K."/>
            <person name="Maslanova I."/>
            <person name="Stankova E."/>
            <person name="Vrbovska V."/>
            <person name="Nemec M."/>
            <person name="Bartak M."/>
            <person name="Svec P."/>
            <person name="Busse H.-J."/>
            <person name="Pantucek R."/>
        </authorList>
    </citation>
    <scope>NUCLEOTIDE SEQUENCE [LARGE SCALE GENOMIC DNA]</scope>
    <source>
        <strain evidence="2 3">CCM 8643</strain>
    </source>
</reference>
<dbReference type="AlphaFoldDB" id="A0A1G1T3P3"/>
<dbReference type="Proteomes" id="UP000176294">
    <property type="component" value="Unassembled WGS sequence"/>
</dbReference>
<dbReference type="RefSeq" id="WP_070728356.1">
    <property type="nucleotide sequence ID" value="NZ_MDZB01000105.1"/>
</dbReference>
<keyword evidence="3" id="KW-1185">Reference proteome</keyword>
<organism evidence="2 3">
    <name type="scientific">Hymenobacter lapidarius</name>
    <dbReference type="NCBI Taxonomy" id="1908237"/>
    <lineage>
        <taxon>Bacteria</taxon>
        <taxon>Pseudomonadati</taxon>
        <taxon>Bacteroidota</taxon>
        <taxon>Cytophagia</taxon>
        <taxon>Cytophagales</taxon>
        <taxon>Hymenobacteraceae</taxon>
        <taxon>Hymenobacter</taxon>
    </lineage>
</organism>
<evidence type="ECO:0000313" key="3">
    <source>
        <dbReference type="Proteomes" id="UP000176294"/>
    </source>
</evidence>
<accession>A0A1G1T3P3</accession>
<dbReference type="EMBL" id="MDZB01000105">
    <property type="protein sequence ID" value="OGX85474.1"/>
    <property type="molecule type" value="Genomic_DNA"/>
</dbReference>
<dbReference type="STRING" id="1908237.BEN47_14805"/>
<feature type="signal peptide" evidence="1">
    <location>
        <begin position="1"/>
        <end position="19"/>
    </location>
</feature>
<comment type="caution">
    <text evidence="2">The sequence shown here is derived from an EMBL/GenBank/DDBJ whole genome shotgun (WGS) entry which is preliminary data.</text>
</comment>
<gene>
    <name evidence="2" type="ORF">BEN47_14805</name>
</gene>
<protein>
    <submittedName>
        <fullName evidence="2">Uncharacterized protein</fullName>
    </submittedName>
</protein>
<proteinExistence type="predicted"/>
<evidence type="ECO:0000313" key="2">
    <source>
        <dbReference type="EMBL" id="OGX85474.1"/>
    </source>
</evidence>
<evidence type="ECO:0000256" key="1">
    <source>
        <dbReference type="SAM" id="SignalP"/>
    </source>
</evidence>
<feature type="chain" id="PRO_5009578900" evidence="1">
    <location>
        <begin position="20"/>
        <end position="70"/>
    </location>
</feature>
<keyword evidence="1" id="KW-0732">Signal</keyword>